<evidence type="ECO:0000313" key="3">
    <source>
        <dbReference type="EMBL" id="KPM83309.1"/>
    </source>
</evidence>
<keyword evidence="2" id="KW-0732">Signal</keyword>
<dbReference type="STRING" id="570156.AOG27_11750"/>
<evidence type="ECO:0000256" key="1">
    <source>
        <dbReference type="SAM" id="Phobius"/>
    </source>
</evidence>
<dbReference type="Proteomes" id="UP000050378">
    <property type="component" value="Unassembled WGS sequence"/>
</dbReference>
<dbReference type="PATRIC" id="fig|570156.3.peg.3437"/>
<evidence type="ECO:0000256" key="2">
    <source>
        <dbReference type="SAM" id="SignalP"/>
    </source>
</evidence>
<dbReference type="RefSeq" id="WP_054553209.1">
    <property type="nucleotide sequence ID" value="NZ_LJTC01000007.1"/>
</dbReference>
<proteinExistence type="predicted"/>
<organism evidence="3 4">
    <name type="scientific">Pseudoalteromonas lipolytica</name>
    <dbReference type="NCBI Taxonomy" id="570156"/>
    <lineage>
        <taxon>Bacteria</taxon>
        <taxon>Pseudomonadati</taxon>
        <taxon>Pseudomonadota</taxon>
        <taxon>Gammaproteobacteria</taxon>
        <taxon>Alteromonadales</taxon>
        <taxon>Pseudoalteromonadaceae</taxon>
        <taxon>Pseudoalteromonas</taxon>
    </lineage>
</organism>
<keyword evidence="1" id="KW-1133">Transmembrane helix</keyword>
<dbReference type="EMBL" id="LJTC01000007">
    <property type="protein sequence ID" value="KPM83309.1"/>
    <property type="molecule type" value="Genomic_DNA"/>
</dbReference>
<dbReference type="AlphaFoldDB" id="A0A0P7EDT1"/>
<evidence type="ECO:0008006" key="5">
    <source>
        <dbReference type="Google" id="ProtNLM"/>
    </source>
</evidence>
<gene>
    <name evidence="3" type="ORF">AOG27_11750</name>
</gene>
<feature type="signal peptide" evidence="2">
    <location>
        <begin position="1"/>
        <end position="20"/>
    </location>
</feature>
<comment type="caution">
    <text evidence="3">The sequence shown here is derived from an EMBL/GenBank/DDBJ whole genome shotgun (WGS) entry which is preliminary data.</text>
</comment>
<feature type="transmembrane region" description="Helical" evidence="1">
    <location>
        <begin position="251"/>
        <end position="271"/>
    </location>
</feature>
<feature type="chain" id="PRO_5006138438" description="DUF4350 domain-containing protein" evidence="2">
    <location>
        <begin position="21"/>
        <end position="382"/>
    </location>
</feature>
<accession>A0A0P7EDT1</accession>
<name>A0A0P7EDT1_9GAMM</name>
<protein>
    <recommendedName>
        <fullName evidence="5">DUF4350 domain-containing protein</fullName>
    </recommendedName>
</protein>
<keyword evidence="1" id="KW-0472">Membrane</keyword>
<sequence>MKLKVVLIAALVLFSLFAIAGIASLDWQKKEIEIGFHSDVAKDNFTMAKRLLKANGIDWNKNKRLAEQAQSDELNIDPQSILILDEAVLADSYLLDVQLADWVAEGGRLIYVLNRQRDELAIDSTVFFSQLGINVESQEDVFEYDFAMLKEGHKNSTLSIDENTELDLELSRAFFIENCPGVSTNNDNGNTLMCDFAFGQGRVIVMPSLLPFTNYRLRHLDHGSLLLWLSKGAKKVTYVPYLTYPNWFAKLWHWSWQCVVTLLLLIVLAVWHISSRIGRSYAPDFDVKTSFNQHIRAVANFYSEHGHEAVLFTALKKDFYAKVESRVPNFKMLSAEKQAQIIANLTHFEKQQVAELLTSKLPESKEQRTEYIKRYKQLRNAL</sequence>
<dbReference type="OrthoDB" id="6638317at2"/>
<keyword evidence="1" id="KW-0812">Transmembrane</keyword>
<evidence type="ECO:0000313" key="4">
    <source>
        <dbReference type="Proteomes" id="UP000050378"/>
    </source>
</evidence>
<reference evidence="3 4" key="1">
    <citation type="submission" date="2015-09" db="EMBL/GenBank/DDBJ databases">
        <title>Draft Genome Sequence of Pseudoalteromonas lipolytica UCD-48B.</title>
        <authorList>
            <person name="Krusor M."/>
            <person name="Coil D.A."/>
            <person name="Lang J.M."/>
            <person name="Eisen J.A."/>
            <person name="Alexiev A."/>
        </authorList>
    </citation>
    <scope>NUCLEOTIDE SEQUENCE [LARGE SCALE GENOMIC DNA]</scope>
    <source>
        <strain evidence="3 4">UCD-48B</strain>
    </source>
</reference>